<protein>
    <submittedName>
        <fullName evidence="8">RDD family protein</fullName>
    </submittedName>
</protein>
<evidence type="ECO:0000256" key="1">
    <source>
        <dbReference type="ARBA" id="ARBA00004141"/>
    </source>
</evidence>
<dbReference type="STRING" id="444597.BST26_19835"/>
<dbReference type="Pfam" id="PF06271">
    <property type="entry name" value="RDD"/>
    <property type="match status" value="1"/>
</dbReference>
<keyword evidence="3 6" id="KW-1133">Transmembrane helix</keyword>
<comment type="subcellular location">
    <subcellularLocation>
        <location evidence="1">Membrane</location>
        <topology evidence="1">Multi-pass membrane protein</topology>
    </subcellularLocation>
</comment>
<accession>A0A1X0CWN5</accession>
<gene>
    <name evidence="8" type="ORF">BST26_19835</name>
</gene>
<comment type="caution">
    <text evidence="8">The sequence shown here is derived from an EMBL/GenBank/DDBJ whole genome shotgun (WGS) entry which is preliminary data.</text>
</comment>
<evidence type="ECO:0000256" key="5">
    <source>
        <dbReference type="SAM" id="MobiDB-lite"/>
    </source>
</evidence>
<keyword evidence="2 6" id="KW-0812">Transmembrane</keyword>
<evidence type="ECO:0000313" key="9">
    <source>
        <dbReference type="Proteomes" id="UP000192801"/>
    </source>
</evidence>
<organism evidence="8 9">
    <name type="scientific">Mycolicibacterium insubricum</name>
    <dbReference type="NCBI Taxonomy" id="444597"/>
    <lineage>
        <taxon>Bacteria</taxon>
        <taxon>Bacillati</taxon>
        <taxon>Actinomycetota</taxon>
        <taxon>Actinomycetes</taxon>
        <taxon>Mycobacteriales</taxon>
        <taxon>Mycobacteriaceae</taxon>
        <taxon>Mycolicibacterium</taxon>
    </lineage>
</organism>
<feature type="region of interest" description="Disordered" evidence="5">
    <location>
        <begin position="283"/>
        <end position="305"/>
    </location>
</feature>
<evidence type="ECO:0000256" key="6">
    <source>
        <dbReference type="SAM" id="Phobius"/>
    </source>
</evidence>
<feature type="compositionally biased region" description="Pro residues" evidence="5">
    <location>
        <begin position="283"/>
        <end position="293"/>
    </location>
</feature>
<dbReference type="RefSeq" id="WP_083033461.1">
    <property type="nucleotide sequence ID" value="NZ_AP022618.1"/>
</dbReference>
<dbReference type="EMBL" id="MVHS01000074">
    <property type="protein sequence ID" value="ORA64322.1"/>
    <property type="molecule type" value="Genomic_DNA"/>
</dbReference>
<feature type="domain" description="RDD" evidence="7">
    <location>
        <begin position="23"/>
        <end position="149"/>
    </location>
</feature>
<feature type="transmembrane region" description="Helical" evidence="6">
    <location>
        <begin position="59"/>
        <end position="79"/>
    </location>
</feature>
<reference evidence="8 9" key="1">
    <citation type="submission" date="2016-12" db="EMBL/GenBank/DDBJ databases">
        <title>The new phylogeny of genus Mycobacterium.</title>
        <authorList>
            <person name="Tortoli E."/>
            <person name="Trovato A."/>
            <person name="Cirillo D.M."/>
        </authorList>
    </citation>
    <scope>NUCLEOTIDE SEQUENCE [LARGE SCALE GENOMIC DNA]</scope>
    <source>
        <strain evidence="8 9">DSM 45130</strain>
    </source>
</reference>
<evidence type="ECO:0000256" key="4">
    <source>
        <dbReference type="ARBA" id="ARBA00023136"/>
    </source>
</evidence>
<keyword evidence="4 6" id="KW-0472">Membrane</keyword>
<evidence type="ECO:0000313" key="8">
    <source>
        <dbReference type="EMBL" id="ORA64322.1"/>
    </source>
</evidence>
<dbReference type="AlphaFoldDB" id="A0A1X0CWN5"/>
<keyword evidence="9" id="KW-1185">Reference proteome</keyword>
<dbReference type="Proteomes" id="UP000192801">
    <property type="component" value="Unassembled WGS sequence"/>
</dbReference>
<dbReference type="GO" id="GO:0016020">
    <property type="term" value="C:membrane"/>
    <property type="evidence" value="ECO:0007669"/>
    <property type="project" value="UniProtKB-SubCell"/>
</dbReference>
<evidence type="ECO:0000259" key="7">
    <source>
        <dbReference type="Pfam" id="PF06271"/>
    </source>
</evidence>
<evidence type="ECO:0000256" key="3">
    <source>
        <dbReference type="ARBA" id="ARBA00022989"/>
    </source>
</evidence>
<name>A0A1X0CWN5_9MYCO</name>
<dbReference type="InterPro" id="IPR010432">
    <property type="entry name" value="RDD"/>
</dbReference>
<dbReference type="PANTHER" id="PTHR38480">
    <property type="entry name" value="SLR0254 PROTEIN"/>
    <property type="match status" value="1"/>
</dbReference>
<sequence length="305" mass="31961">MSAHSNDAVVTGDAVVLDVQIAQLPVRAVGALIDVTVMFIALFVGLFLTALTIRQFDTAFTAAALILFTVLVLVGYPVIMETTTRGRTLGKMAMGLRVVSDDGSPERFRQALFRALASVVEIWGLTGSPAVISSLLSAKGKRLGDLFAGTVVINERGPRLAPPPPMPPMLAAWASTLQLTGLSADQAELARQFLSRAPDLHPQVRTEMANRITADIVARISPAPPTGTPPQYILAAVLAERHRRELARLQAGRAQAAPMVAPVQPGAPAWPSPPTFAAPLAVPSPVPVAPAPAQPASSSGFATPD</sequence>
<dbReference type="PANTHER" id="PTHR38480:SF1">
    <property type="entry name" value="SLR0254 PROTEIN"/>
    <property type="match status" value="1"/>
</dbReference>
<dbReference type="OrthoDB" id="9787732at2"/>
<feature type="transmembrane region" description="Helical" evidence="6">
    <location>
        <begin position="31"/>
        <end position="53"/>
    </location>
</feature>
<evidence type="ECO:0000256" key="2">
    <source>
        <dbReference type="ARBA" id="ARBA00022692"/>
    </source>
</evidence>
<proteinExistence type="predicted"/>